<dbReference type="OrthoDB" id="1360086at2"/>
<keyword evidence="2" id="KW-1185">Reference proteome</keyword>
<dbReference type="EMBL" id="MBTA01000023">
    <property type="protein sequence ID" value="RKD16064.1"/>
    <property type="molecule type" value="Genomic_DNA"/>
</dbReference>
<name>A0A419S5D9_9SPHI</name>
<gene>
    <name evidence="1" type="ORF">BCY91_04010</name>
</gene>
<proteinExistence type="predicted"/>
<organism evidence="1 2">
    <name type="scientific">Pelobium manganitolerans</name>
    <dbReference type="NCBI Taxonomy" id="1842495"/>
    <lineage>
        <taxon>Bacteria</taxon>
        <taxon>Pseudomonadati</taxon>
        <taxon>Bacteroidota</taxon>
        <taxon>Sphingobacteriia</taxon>
        <taxon>Sphingobacteriales</taxon>
        <taxon>Sphingobacteriaceae</taxon>
        <taxon>Pelobium</taxon>
    </lineage>
</organism>
<reference evidence="1 2" key="1">
    <citation type="submission" date="2016-07" db="EMBL/GenBank/DDBJ databases">
        <title>Genome of Pelobium manganitolerans.</title>
        <authorList>
            <person name="Wu S."/>
            <person name="Wang G."/>
        </authorList>
    </citation>
    <scope>NUCLEOTIDE SEQUENCE [LARGE SCALE GENOMIC DNA]</scope>
    <source>
        <strain evidence="1 2">YS-25</strain>
    </source>
</reference>
<dbReference type="Proteomes" id="UP000283433">
    <property type="component" value="Unassembled WGS sequence"/>
</dbReference>
<dbReference type="RefSeq" id="WP_120181559.1">
    <property type="nucleotide sequence ID" value="NZ_MBTA01000023.1"/>
</dbReference>
<dbReference type="AlphaFoldDB" id="A0A419S5D9"/>
<accession>A0A419S5D9</accession>
<evidence type="ECO:0000313" key="2">
    <source>
        <dbReference type="Proteomes" id="UP000283433"/>
    </source>
</evidence>
<sequence length="143" mass="16051">MRLSILPFFIISVSLFACKEKHTGNYDKHYSATHKTDTATLALTKMGDVFFGTYEINKSGIEKDSGQVRGKIFGDTLKGIFSYVSSYNKQLKKTKPIALLMANNKLLLGKGVTVVYMKIPYYAPEAPIDFSNPEFVFEEVGKF</sequence>
<evidence type="ECO:0000313" key="1">
    <source>
        <dbReference type="EMBL" id="RKD16064.1"/>
    </source>
</evidence>
<dbReference type="PROSITE" id="PS51257">
    <property type="entry name" value="PROKAR_LIPOPROTEIN"/>
    <property type="match status" value="1"/>
</dbReference>
<protein>
    <submittedName>
        <fullName evidence="1">Uncharacterized protein</fullName>
    </submittedName>
</protein>
<comment type="caution">
    <text evidence="1">The sequence shown here is derived from an EMBL/GenBank/DDBJ whole genome shotgun (WGS) entry which is preliminary data.</text>
</comment>